<keyword evidence="2" id="KW-1185">Reference proteome</keyword>
<organism evidence="1 2">
    <name type="scientific">Lepeophtheirus salmonis</name>
    <name type="common">Salmon louse</name>
    <name type="synonym">Caligus salmonis</name>
    <dbReference type="NCBI Taxonomy" id="72036"/>
    <lineage>
        <taxon>Eukaryota</taxon>
        <taxon>Metazoa</taxon>
        <taxon>Ecdysozoa</taxon>
        <taxon>Arthropoda</taxon>
        <taxon>Crustacea</taxon>
        <taxon>Multicrustacea</taxon>
        <taxon>Hexanauplia</taxon>
        <taxon>Copepoda</taxon>
        <taxon>Siphonostomatoida</taxon>
        <taxon>Caligidae</taxon>
        <taxon>Lepeophtheirus</taxon>
    </lineage>
</organism>
<evidence type="ECO:0000313" key="2">
    <source>
        <dbReference type="Proteomes" id="UP000675881"/>
    </source>
</evidence>
<reference evidence="1" key="1">
    <citation type="submission" date="2021-02" db="EMBL/GenBank/DDBJ databases">
        <authorList>
            <person name="Bekaert M."/>
        </authorList>
    </citation>
    <scope>NUCLEOTIDE SEQUENCE</scope>
    <source>
        <strain evidence="1">IoA-00</strain>
    </source>
</reference>
<gene>
    <name evidence="1" type="ORF">LSAA_3493</name>
</gene>
<accession>A0A7R8H233</accession>
<name>A0A7R8H233_LEPSM</name>
<sequence length="155" mass="18111">MEQLMKFYAEFDTDGDQDLYSKQLWEILELQKRHGKTVKASPNFARELKIDNLKTEIKYQKELIDIKKGFSSPIEETKIENNEPLPCSVYPNLKYVVQRGTEWMETFIANVDNNKINTVTKFTFLRSELQCTALKNLASSYDQGKLGRGYQDINR</sequence>
<protein>
    <submittedName>
        <fullName evidence="1">(salmon louse) hypothetical protein</fullName>
    </submittedName>
</protein>
<proteinExistence type="predicted"/>
<dbReference type="AlphaFoldDB" id="A0A7R8H233"/>
<dbReference type="Proteomes" id="UP000675881">
    <property type="component" value="Chromosome 12"/>
</dbReference>
<evidence type="ECO:0000313" key="1">
    <source>
        <dbReference type="EMBL" id="CAF2820379.1"/>
    </source>
</evidence>
<dbReference type="EMBL" id="HG994591">
    <property type="protein sequence ID" value="CAF2820379.1"/>
    <property type="molecule type" value="Genomic_DNA"/>
</dbReference>